<dbReference type="NCBIfam" id="NF002352">
    <property type="entry name" value="PRK01318.1-3"/>
    <property type="match status" value="1"/>
</dbReference>
<dbReference type="CDD" id="cd20070">
    <property type="entry name" value="5TM_YidC_Alb3"/>
    <property type="match status" value="1"/>
</dbReference>
<keyword evidence="5 13" id="KW-1003">Cell membrane</keyword>
<dbReference type="NCBIfam" id="TIGR03592">
    <property type="entry name" value="yidC_oxa1_cterm"/>
    <property type="match status" value="1"/>
</dbReference>
<dbReference type="CDD" id="cd19961">
    <property type="entry name" value="EcYidC-like_peri"/>
    <property type="match status" value="1"/>
</dbReference>
<protein>
    <recommendedName>
        <fullName evidence="3 13">Membrane protein insertase YidC</fullName>
    </recommendedName>
    <alternativeName>
        <fullName evidence="12 13">Foldase YidC</fullName>
    </alternativeName>
    <alternativeName>
        <fullName evidence="11 13">Membrane integrase YidC</fullName>
    </alternativeName>
    <alternativeName>
        <fullName evidence="13">Membrane protein YidC</fullName>
    </alternativeName>
</protein>
<dbReference type="KEGG" id="tsy:THSYN_29055"/>
<reference evidence="16 17" key="1">
    <citation type="submission" date="2017-03" db="EMBL/GenBank/DDBJ databases">
        <title>Complete genome sequence of Candidatus 'Thiodictyon syntrophicum' sp. nov. strain Cad16T, a photolithoautotroph purple sulfur bacterium isolated from an alpine meromictic lake.</title>
        <authorList>
            <person name="Luedin S.M."/>
            <person name="Pothier J.F."/>
            <person name="Danza F."/>
            <person name="Storelli N."/>
            <person name="Wittwer M."/>
            <person name="Tonolla M."/>
        </authorList>
    </citation>
    <scope>NUCLEOTIDE SEQUENCE [LARGE SCALE GENOMIC DNA]</scope>
    <source>
        <strain evidence="16 17">Cad16T</strain>
    </source>
</reference>
<evidence type="ECO:0000256" key="6">
    <source>
        <dbReference type="ARBA" id="ARBA00022692"/>
    </source>
</evidence>
<keyword evidence="7 13" id="KW-0653">Protein transport</keyword>
<keyword evidence="6 13" id="KW-0812">Transmembrane</keyword>
<dbReference type="InterPro" id="IPR047196">
    <property type="entry name" value="YidC_ALB_C"/>
</dbReference>
<evidence type="ECO:0000256" key="10">
    <source>
        <dbReference type="ARBA" id="ARBA00023186"/>
    </source>
</evidence>
<dbReference type="GO" id="GO:0015031">
    <property type="term" value="P:protein transport"/>
    <property type="evidence" value="ECO:0007669"/>
    <property type="project" value="UniProtKB-KW"/>
</dbReference>
<dbReference type="OrthoDB" id="9780552at2"/>
<sequence length="565" mass="62634">MENLRLVLIVSLAAVLLLIYQAWVHDTGQISKGPAVTLSESQTTPTGAAAPQVPVVPADSATGRIGVPSLGAQAGPTGGQVITVETDVLRAEISLRGGSVTSAWLLDYPVSPEDQADKVRLLKPEPPNFFVAESGLIPIGTSADALPGYDAIFSSASRHYRLGADQSTLPVELTWTNDAGIKVRKSLLFKRGSYLVETSQEVENTTAKPLVAREYTQLQRTEYQDPNASRFISTYTGGVYYSPIDKYKKVPFANFKDSKDAQGQKLYGQVSDGWIAMIQHYFLAAWIPPRGVEESFYTNVLDGNRYVIGQFSPAVTIAPGATQSFPNQLFLGPKLPDTLDKIAPGLGLTVDYGWLTVIAQPIHWLLDQIYGVVGNWGWSIIVLTILIKLAFYKLSETSYKSMANMRQLTPRMAALKDRYGDDKERLNQAMMELYKTEKINPLGGCLPIVVQIPVFIALYWVLLESVELRQAPFILWIDNLSAPDPYYVLPLIMGISMFVQSKLNPAPPDPMQAKIMMSLPFIFTVFFAFFPSGLVLYWTVNNVLSIAQQWHITRNLEKETAKRKR</sequence>
<proteinExistence type="inferred from homology"/>
<evidence type="ECO:0000256" key="9">
    <source>
        <dbReference type="ARBA" id="ARBA00023136"/>
    </source>
</evidence>
<evidence type="ECO:0000256" key="1">
    <source>
        <dbReference type="ARBA" id="ARBA00004429"/>
    </source>
</evidence>
<organism evidence="16 17">
    <name type="scientific">Candidatus Thiodictyon syntrophicum</name>
    <dbReference type="NCBI Taxonomy" id="1166950"/>
    <lineage>
        <taxon>Bacteria</taxon>
        <taxon>Pseudomonadati</taxon>
        <taxon>Pseudomonadota</taxon>
        <taxon>Gammaproteobacteria</taxon>
        <taxon>Chromatiales</taxon>
        <taxon>Chromatiaceae</taxon>
        <taxon>Thiodictyon</taxon>
    </lineage>
</organism>
<evidence type="ECO:0000256" key="12">
    <source>
        <dbReference type="ARBA" id="ARBA00033342"/>
    </source>
</evidence>
<accession>A0A2K8UGD0</accession>
<dbReference type="HAMAP" id="MF_01810">
    <property type="entry name" value="YidC_type1"/>
    <property type="match status" value="1"/>
</dbReference>
<comment type="caution">
    <text evidence="13">Lacks conserved residue(s) required for the propagation of feature annotation.</text>
</comment>
<keyword evidence="8 13" id="KW-1133">Transmembrane helix</keyword>
<evidence type="ECO:0000259" key="15">
    <source>
        <dbReference type="Pfam" id="PF14849"/>
    </source>
</evidence>
<name>A0A2K8UGD0_9GAMM</name>
<dbReference type="GO" id="GO:0032977">
    <property type="term" value="F:membrane insertase activity"/>
    <property type="evidence" value="ECO:0007669"/>
    <property type="project" value="InterPro"/>
</dbReference>
<evidence type="ECO:0000259" key="14">
    <source>
        <dbReference type="Pfam" id="PF02096"/>
    </source>
</evidence>
<evidence type="ECO:0000256" key="7">
    <source>
        <dbReference type="ARBA" id="ARBA00022927"/>
    </source>
</evidence>
<evidence type="ECO:0000256" key="2">
    <source>
        <dbReference type="ARBA" id="ARBA00010527"/>
    </source>
</evidence>
<keyword evidence="10 13" id="KW-0143">Chaperone</keyword>
<dbReference type="Pfam" id="PF14849">
    <property type="entry name" value="YidC_periplas"/>
    <property type="match status" value="1"/>
</dbReference>
<dbReference type="InterPro" id="IPR028053">
    <property type="entry name" value="Membr_insert_YidC_N"/>
</dbReference>
<dbReference type="Pfam" id="PF02096">
    <property type="entry name" value="60KD_IMP"/>
    <property type="match status" value="1"/>
</dbReference>
<evidence type="ECO:0000256" key="3">
    <source>
        <dbReference type="ARBA" id="ARBA00015325"/>
    </source>
</evidence>
<dbReference type="Gene3D" id="2.70.98.90">
    <property type="match status" value="1"/>
</dbReference>
<dbReference type="RefSeq" id="WP_100922231.1">
    <property type="nucleotide sequence ID" value="NZ_CP020370.1"/>
</dbReference>
<keyword evidence="4 13" id="KW-0813">Transport</keyword>
<keyword evidence="17" id="KW-1185">Reference proteome</keyword>
<dbReference type="GO" id="GO:0005886">
    <property type="term" value="C:plasma membrane"/>
    <property type="evidence" value="ECO:0007669"/>
    <property type="project" value="UniProtKB-SubCell"/>
</dbReference>
<evidence type="ECO:0000256" key="13">
    <source>
        <dbReference type="HAMAP-Rule" id="MF_01810"/>
    </source>
</evidence>
<keyword evidence="9 13" id="KW-0472">Membrane</keyword>
<gene>
    <name evidence="13" type="primary">yidC</name>
    <name evidence="16" type="ORF">THSYN_29055</name>
</gene>
<evidence type="ECO:0000256" key="8">
    <source>
        <dbReference type="ARBA" id="ARBA00022989"/>
    </source>
</evidence>
<comment type="similarity">
    <text evidence="2 13">Belongs to the OXA1/ALB3/YidC family. Type 1 subfamily.</text>
</comment>
<feature type="domain" description="Membrane insertase YidC/Oxa/ALB C-terminal" evidence="14">
    <location>
        <begin position="376"/>
        <end position="554"/>
    </location>
</feature>
<evidence type="ECO:0000256" key="4">
    <source>
        <dbReference type="ARBA" id="ARBA00022448"/>
    </source>
</evidence>
<dbReference type="EMBL" id="CP020370">
    <property type="protein sequence ID" value="AUB84582.1"/>
    <property type="molecule type" value="Genomic_DNA"/>
</dbReference>
<dbReference type="PRINTS" id="PR00701">
    <property type="entry name" value="60KDINNERMP"/>
</dbReference>
<feature type="domain" description="Membrane insertase YidC N-terminal" evidence="15">
    <location>
        <begin position="82"/>
        <end position="365"/>
    </location>
</feature>
<evidence type="ECO:0000313" key="16">
    <source>
        <dbReference type="EMBL" id="AUB84582.1"/>
    </source>
</evidence>
<dbReference type="PANTHER" id="PTHR12428">
    <property type="entry name" value="OXA1"/>
    <property type="match status" value="1"/>
</dbReference>
<dbReference type="InterPro" id="IPR019998">
    <property type="entry name" value="Membr_insert_YidC"/>
</dbReference>
<dbReference type="GO" id="GO:0051205">
    <property type="term" value="P:protein insertion into membrane"/>
    <property type="evidence" value="ECO:0007669"/>
    <property type="project" value="TreeGrafter"/>
</dbReference>
<dbReference type="NCBIfam" id="TIGR03593">
    <property type="entry name" value="yidC_nterm"/>
    <property type="match status" value="1"/>
</dbReference>
<dbReference type="InterPro" id="IPR038221">
    <property type="entry name" value="YidC_periplasmic_sf"/>
</dbReference>
<dbReference type="AlphaFoldDB" id="A0A2K8UGD0"/>
<dbReference type="PRINTS" id="PR01900">
    <property type="entry name" value="YIDCPROTEIN"/>
</dbReference>
<dbReference type="InterPro" id="IPR028055">
    <property type="entry name" value="YidC/Oxa/ALB_C"/>
</dbReference>
<feature type="transmembrane region" description="Helical" evidence="13">
    <location>
        <begin position="515"/>
        <end position="540"/>
    </location>
</feature>
<dbReference type="PANTHER" id="PTHR12428:SF65">
    <property type="entry name" value="CYTOCHROME C OXIDASE ASSEMBLY PROTEIN COX18, MITOCHONDRIAL"/>
    <property type="match status" value="1"/>
</dbReference>
<comment type="function">
    <text evidence="13">Required for the insertion and/or proper folding and/or complex formation of integral membrane proteins into the membrane. Involved in integration of membrane proteins that insert both dependently and independently of the Sec translocase complex, as well as at least some lipoproteins. Aids folding of multispanning membrane proteins.</text>
</comment>
<evidence type="ECO:0000256" key="11">
    <source>
        <dbReference type="ARBA" id="ARBA00033245"/>
    </source>
</evidence>
<feature type="transmembrane region" description="Helical" evidence="13">
    <location>
        <begin position="376"/>
        <end position="395"/>
    </location>
</feature>
<evidence type="ECO:0000313" key="17">
    <source>
        <dbReference type="Proteomes" id="UP000232638"/>
    </source>
</evidence>
<dbReference type="Proteomes" id="UP000232638">
    <property type="component" value="Chromosome"/>
</dbReference>
<comment type="subunit">
    <text evidence="13">Interacts with the Sec translocase complex via SecD. Specifically interacts with transmembrane segments of nascent integral membrane proteins during membrane integration.</text>
</comment>
<comment type="subcellular location">
    <subcellularLocation>
        <location evidence="1">Cell inner membrane</location>
        <topology evidence="1">Multi-pass membrane protein</topology>
    </subcellularLocation>
    <subcellularLocation>
        <location evidence="13">Cell membrane</location>
        <topology evidence="13">Multi-pass membrane protein</topology>
    </subcellularLocation>
</comment>
<evidence type="ECO:0000256" key="5">
    <source>
        <dbReference type="ARBA" id="ARBA00022475"/>
    </source>
</evidence>
<feature type="transmembrane region" description="Helical" evidence="13">
    <location>
        <begin position="439"/>
        <end position="462"/>
    </location>
</feature>
<dbReference type="InterPro" id="IPR001708">
    <property type="entry name" value="YidC/ALB3/OXA1/COX18"/>
</dbReference>